<evidence type="ECO:0000256" key="2">
    <source>
        <dbReference type="ARBA" id="ARBA00022475"/>
    </source>
</evidence>
<organism evidence="8 9">
    <name type="scientific">Clostridium sporogenes</name>
    <dbReference type="NCBI Taxonomy" id="1509"/>
    <lineage>
        <taxon>Bacteria</taxon>
        <taxon>Bacillati</taxon>
        <taxon>Bacillota</taxon>
        <taxon>Clostridia</taxon>
        <taxon>Eubacteriales</taxon>
        <taxon>Clostridiaceae</taxon>
        <taxon>Clostridium</taxon>
    </lineage>
</organism>
<dbReference type="InterPro" id="IPR038766">
    <property type="entry name" value="Membrane_comp_ABC_pdt"/>
</dbReference>
<protein>
    <submittedName>
        <fullName evidence="8">FtsX-like permease family protein</fullName>
    </submittedName>
</protein>
<dbReference type="AlphaFoldDB" id="A0A1L3NMA9"/>
<feature type="transmembrane region" description="Helical" evidence="6">
    <location>
        <begin position="239"/>
        <end position="262"/>
    </location>
</feature>
<keyword evidence="5 6" id="KW-0472">Membrane</keyword>
<dbReference type="PANTHER" id="PTHR30287:SF1">
    <property type="entry name" value="INNER MEMBRANE PROTEIN"/>
    <property type="match status" value="1"/>
</dbReference>
<feature type="transmembrane region" description="Helical" evidence="6">
    <location>
        <begin position="289"/>
        <end position="312"/>
    </location>
</feature>
<evidence type="ECO:0000256" key="4">
    <source>
        <dbReference type="ARBA" id="ARBA00022989"/>
    </source>
</evidence>
<feature type="transmembrane region" description="Helical" evidence="6">
    <location>
        <begin position="651"/>
        <end position="673"/>
    </location>
</feature>
<evidence type="ECO:0000256" key="3">
    <source>
        <dbReference type="ARBA" id="ARBA00022692"/>
    </source>
</evidence>
<dbReference type="EMBL" id="CP013243">
    <property type="protein sequence ID" value="APH17228.1"/>
    <property type="molecule type" value="Genomic_DNA"/>
</dbReference>
<evidence type="ECO:0000256" key="1">
    <source>
        <dbReference type="ARBA" id="ARBA00004651"/>
    </source>
</evidence>
<evidence type="ECO:0000313" key="9">
    <source>
        <dbReference type="Proteomes" id="UP000182204"/>
    </source>
</evidence>
<keyword evidence="3 6" id="KW-0812">Transmembrane</keyword>
<feature type="transmembrane region" description="Helical" evidence="6">
    <location>
        <begin position="332"/>
        <end position="360"/>
    </location>
</feature>
<proteinExistence type="predicted"/>
<accession>A0A1L3NMA9</accession>
<reference evidence="8 9" key="1">
    <citation type="submission" date="2015-11" db="EMBL/GenBank/DDBJ databases">
        <authorList>
            <person name="Hill K.K."/>
            <person name="Shirey T.B."/>
            <person name="Raphael B."/>
            <person name="Daligault H.E."/>
            <person name="Davenport K.W."/>
            <person name="Bruce D.C."/>
            <person name="Foley B.T."/>
            <person name="Johnson S.L."/>
        </authorList>
    </citation>
    <scope>NUCLEOTIDE SEQUENCE [LARGE SCALE GENOMIC DNA]</scope>
    <source>
        <strain evidence="8 9">CDC_1632</strain>
    </source>
</reference>
<feature type="domain" description="ABC3 transporter permease C-terminal" evidence="7">
    <location>
        <begin position="244"/>
        <end position="364"/>
    </location>
</feature>
<keyword evidence="2" id="KW-1003">Cell membrane</keyword>
<dbReference type="Pfam" id="PF02687">
    <property type="entry name" value="FtsX"/>
    <property type="match status" value="2"/>
</dbReference>
<dbReference type="RefSeq" id="WP_072584483.1">
    <property type="nucleotide sequence ID" value="NZ_CP013243.1"/>
</dbReference>
<feature type="transmembrane region" description="Helical" evidence="6">
    <location>
        <begin position="404"/>
        <end position="427"/>
    </location>
</feature>
<dbReference type="InterPro" id="IPR003838">
    <property type="entry name" value="ABC3_permease_C"/>
</dbReference>
<name>A0A1L3NMA9_CLOSG</name>
<evidence type="ECO:0000256" key="6">
    <source>
        <dbReference type="SAM" id="Phobius"/>
    </source>
</evidence>
<keyword evidence="4 6" id="KW-1133">Transmembrane helix</keyword>
<dbReference type="PROSITE" id="PS51257">
    <property type="entry name" value="PROKAR_LIPOPROTEIN"/>
    <property type="match status" value="1"/>
</dbReference>
<sequence>MVLSKRIKRVIKSNKGPYIGCTLLVLLSCILFSSFNIAFRNIDKNFKKFVKDYNIDSAKFMVNKPIEDIKNIEDRFNVSLEKRYEMDYNLDDSTLRVFSKTSKINKANIIQGRKLKNKDEILLDPYFSKEKNINLGDKIKIQGQDFKVVGFFSIPDYIYPLKSETDLIWDAKKFGIASMPEENMKKLKGIRTFYHTVFKENNENGFKKYIEEKYNIVSYTERDNNIRYTFVKTKMDSSIVMAITIPMVIILLTSTLLAIVMWRIIKTDLKQIGTLYALGYKKSEILKHYISYPIIIGIIGGVIGTLLGIVLSKPLDTLMRNYFNIPLIKENYSISYIILSPIIPLFFLILTSFIVILKVLKMSPVNLMKSFKNKGRINKIEKNLKLYKFKFKNKFKIREITRNIGRTTILLMGITIASMLLLMGFMIKDSMDSLIKAQNNINQYEYNYIFKTPQIQKNYAGEKYNVSSFKVQNDKEPIPIYGIDKDSKLISLKDSKGEKIQFNKVILTKALAEKLNINKGDRIKIYNIYKDKEFFINIDEIADNYITKSIYIPLDKFNTMMNYEKNSYIGVYSKEKLDIDENLIFKVESKKETREAFKAMIKPMKYSLTIMAIFAFIIALIVIYVVTSIIVEENKGNISMLKVLGYKKEEINSLILDTGKIPVIIGYLLSIPILKISMGELMKKVGEDTNFSIPMNISLKYTIIGFVIIYLTYEISKILSKRKILTISMIDLIKAE</sequence>
<dbReference type="Proteomes" id="UP000182204">
    <property type="component" value="Chromosome"/>
</dbReference>
<gene>
    <name evidence="8" type="ORF">NPD5_522</name>
</gene>
<dbReference type="GO" id="GO:0005886">
    <property type="term" value="C:plasma membrane"/>
    <property type="evidence" value="ECO:0007669"/>
    <property type="project" value="UniProtKB-SubCell"/>
</dbReference>
<dbReference type="PANTHER" id="PTHR30287">
    <property type="entry name" value="MEMBRANE COMPONENT OF PREDICTED ABC SUPERFAMILY METABOLITE UPTAKE TRANSPORTER"/>
    <property type="match status" value="1"/>
</dbReference>
<comment type="subcellular location">
    <subcellularLocation>
        <location evidence="1">Cell membrane</location>
        <topology evidence="1">Multi-pass membrane protein</topology>
    </subcellularLocation>
</comment>
<evidence type="ECO:0000313" key="8">
    <source>
        <dbReference type="EMBL" id="APH17228.1"/>
    </source>
</evidence>
<feature type="transmembrane region" description="Helical" evidence="6">
    <location>
        <begin position="693"/>
        <end position="713"/>
    </location>
</feature>
<evidence type="ECO:0000259" key="7">
    <source>
        <dbReference type="Pfam" id="PF02687"/>
    </source>
</evidence>
<feature type="transmembrane region" description="Helical" evidence="6">
    <location>
        <begin position="606"/>
        <end position="631"/>
    </location>
</feature>
<evidence type="ECO:0000256" key="5">
    <source>
        <dbReference type="ARBA" id="ARBA00023136"/>
    </source>
</evidence>
<feature type="domain" description="ABC3 transporter permease C-terminal" evidence="7">
    <location>
        <begin position="610"/>
        <end position="728"/>
    </location>
</feature>